<dbReference type="OrthoDB" id="4264560at2"/>
<keyword evidence="2" id="KW-1185">Reference proteome</keyword>
<sequence>MHSFPIPLIPTEEGGLLIPAEQVTGLLRSLAADWAAAADLDIPEADSETVLAMTEALTQLADQIDAECIAYASRPEDRP</sequence>
<accession>A0A919LI59</accession>
<evidence type="ECO:0000313" key="2">
    <source>
        <dbReference type="Proteomes" id="UP000600026"/>
    </source>
</evidence>
<evidence type="ECO:0000313" key="1">
    <source>
        <dbReference type="EMBL" id="GHI85129.1"/>
    </source>
</evidence>
<gene>
    <name evidence="1" type="ORF">Sxan_24930</name>
</gene>
<organism evidence="1 2">
    <name type="scientific">Streptomyces xanthophaeus</name>
    <dbReference type="NCBI Taxonomy" id="67385"/>
    <lineage>
        <taxon>Bacteria</taxon>
        <taxon>Bacillati</taxon>
        <taxon>Actinomycetota</taxon>
        <taxon>Actinomycetes</taxon>
        <taxon>Kitasatosporales</taxon>
        <taxon>Streptomycetaceae</taxon>
        <taxon>Streptomyces</taxon>
    </lineage>
</organism>
<comment type="caution">
    <text evidence="1">The sequence shown here is derived from an EMBL/GenBank/DDBJ whole genome shotgun (WGS) entry which is preliminary data.</text>
</comment>
<dbReference type="Pfam" id="PF19719">
    <property type="entry name" value="DUF6213"/>
    <property type="match status" value="1"/>
</dbReference>
<dbReference type="Proteomes" id="UP000600026">
    <property type="component" value="Unassembled WGS sequence"/>
</dbReference>
<dbReference type="InterPro" id="IPR046185">
    <property type="entry name" value="DUF6213"/>
</dbReference>
<reference evidence="1" key="1">
    <citation type="submission" date="2020-09" db="EMBL/GenBank/DDBJ databases">
        <title>Whole genome shotgun sequence of Streptomyces xanthophaeus NBRC 12829.</title>
        <authorList>
            <person name="Komaki H."/>
            <person name="Tamura T."/>
        </authorList>
    </citation>
    <scope>NUCLEOTIDE SEQUENCE</scope>
    <source>
        <strain evidence="1">NBRC 12829</strain>
    </source>
</reference>
<dbReference type="RefSeq" id="WP_031139621.1">
    <property type="nucleotide sequence ID" value="NZ_BNEE01000006.1"/>
</dbReference>
<proteinExistence type="predicted"/>
<name>A0A919LI59_9ACTN</name>
<protein>
    <submittedName>
        <fullName evidence="1">Uncharacterized protein</fullName>
    </submittedName>
</protein>
<dbReference type="EMBL" id="BNEE01000006">
    <property type="protein sequence ID" value="GHI85129.1"/>
    <property type="molecule type" value="Genomic_DNA"/>
</dbReference>
<dbReference type="AlphaFoldDB" id="A0A919LI59"/>